<dbReference type="PANTHER" id="PTHR42714:SF6">
    <property type="entry name" value="TRANSLATION INITIATION FACTOR IF-2"/>
    <property type="match status" value="1"/>
</dbReference>
<accession>A0ABP9EQY6</accession>
<feature type="domain" description="G" evidence="1">
    <location>
        <begin position="14"/>
        <end position="128"/>
    </location>
</feature>
<protein>
    <submittedName>
        <fullName evidence="4">[FeFe] hydrogenase H-cluster maturation GTPase HydF</fullName>
    </submittedName>
</protein>
<dbReference type="InterPro" id="IPR006073">
    <property type="entry name" value="GTP-bd"/>
</dbReference>
<dbReference type="Gene3D" id="3.40.50.300">
    <property type="entry name" value="P-loop containing nucleotide triphosphate hydrolases"/>
    <property type="match status" value="1"/>
</dbReference>
<evidence type="ECO:0000313" key="5">
    <source>
        <dbReference type="Proteomes" id="UP001499988"/>
    </source>
</evidence>
<dbReference type="InterPro" id="IPR027417">
    <property type="entry name" value="P-loop_NTPase"/>
</dbReference>
<proteinExistence type="predicted"/>
<comment type="caution">
    <text evidence="4">The sequence shown here is derived from an EMBL/GenBank/DDBJ whole genome shotgun (WGS) entry which is preliminary data.</text>
</comment>
<dbReference type="Pfam" id="PF18133">
    <property type="entry name" value="HydF_tetramer"/>
    <property type="match status" value="1"/>
</dbReference>
<dbReference type="NCBIfam" id="TIGR00231">
    <property type="entry name" value="small_GTP"/>
    <property type="match status" value="1"/>
</dbReference>
<gene>
    <name evidence="4" type="primary">hydF</name>
    <name evidence="4" type="ORF">GCM10023333_10620</name>
</gene>
<dbReference type="NCBIfam" id="TIGR03918">
    <property type="entry name" value="GTP_HydF"/>
    <property type="match status" value="1"/>
</dbReference>
<dbReference type="InterPro" id="IPR023873">
    <property type="entry name" value="FeFe-hyd_GTPase_HydF"/>
</dbReference>
<sequence>MSIANRAPRGSRHTIALIGRRNAGKSSLLNLLIGQQVTIVSDRPGTTTDPVAKGYELLPLGPVTFYDTAGLDDEGELGQLRVAASRKVLYRADMALVVVDDSGLTEYERHWMSELNQLKLPFLLVFNKTDLAGPSAADRAYCDDHNIPYQLASCTQNEGGDAIKLALYELAPAELKCTPPLLGDLYGPGDHLLCVVPIDMAAPVGRLILPQVQVLREALDRGALATVVKESELKQALAMMTTPPALVVADSQVIDEVDRLVPGHIPLTTYSTAFARFKGDLPIMIEGAEALDSLAHGDRILIAEACNHHAQDDDIGRVKLPRWIRRYSGKELNFDVVAGHDFPDDLEQYKLVVHCGACMQNRNEVMRRLRECQRRGVPITNYGVAISKLQGVLDRIAQPFAPKPGKAA</sequence>
<dbReference type="RefSeq" id="WP_345334145.1">
    <property type="nucleotide sequence ID" value="NZ_BAABJZ010000013.1"/>
</dbReference>
<name>A0ABP9EQY6_9GAMM</name>
<dbReference type="InterPro" id="IPR005225">
    <property type="entry name" value="Small_GTP-bd"/>
</dbReference>
<dbReference type="InterPro" id="IPR041606">
    <property type="entry name" value="HydF_dimer"/>
</dbReference>
<feature type="domain" description="Hydrogen maturase F tetramerization" evidence="3">
    <location>
        <begin position="284"/>
        <end position="398"/>
    </location>
</feature>
<keyword evidence="5" id="KW-1185">Reference proteome</keyword>
<dbReference type="SUPFAM" id="SSF52540">
    <property type="entry name" value="P-loop containing nucleoside triphosphate hydrolases"/>
    <property type="match status" value="1"/>
</dbReference>
<feature type="domain" description="Hydrogen maturase F dimerization" evidence="2">
    <location>
        <begin position="181"/>
        <end position="279"/>
    </location>
</feature>
<dbReference type="EMBL" id="BAABJZ010000013">
    <property type="protein sequence ID" value="GAA4878764.1"/>
    <property type="molecule type" value="Genomic_DNA"/>
</dbReference>
<dbReference type="PANTHER" id="PTHR42714">
    <property type="entry name" value="TRNA MODIFICATION GTPASE GTPBP3"/>
    <property type="match status" value="1"/>
</dbReference>
<evidence type="ECO:0000259" key="3">
    <source>
        <dbReference type="Pfam" id="PF18133"/>
    </source>
</evidence>
<evidence type="ECO:0000259" key="2">
    <source>
        <dbReference type="Pfam" id="PF18128"/>
    </source>
</evidence>
<reference evidence="5" key="1">
    <citation type="journal article" date="2019" name="Int. J. Syst. Evol. Microbiol.">
        <title>The Global Catalogue of Microorganisms (GCM) 10K type strain sequencing project: providing services to taxonomists for standard genome sequencing and annotation.</title>
        <authorList>
            <consortium name="The Broad Institute Genomics Platform"/>
            <consortium name="The Broad Institute Genome Sequencing Center for Infectious Disease"/>
            <person name="Wu L."/>
            <person name="Ma J."/>
        </authorList>
    </citation>
    <scope>NUCLEOTIDE SEQUENCE [LARGE SCALE GENOMIC DNA]</scope>
    <source>
        <strain evidence="5">JCM 18401</strain>
    </source>
</reference>
<dbReference type="Gene3D" id="3.40.50.11410">
    <property type="match status" value="1"/>
</dbReference>
<evidence type="ECO:0000313" key="4">
    <source>
        <dbReference type="EMBL" id="GAA4878764.1"/>
    </source>
</evidence>
<evidence type="ECO:0000259" key="1">
    <source>
        <dbReference type="Pfam" id="PF01926"/>
    </source>
</evidence>
<dbReference type="Pfam" id="PF18128">
    <property type="entry name" value="HydF_dimer"/>
    <property type="match status" value="1"/>
</dbReference>
<organism evidence="4 5">
    <name type="scientific">Ferrimonas pelagia</name>
    <dbReference type="NCBI Taxonomy" id="1177826"/>
    <lineage>
        <taxon>Bacteria</taxon>
        <taxon>Pseudomonadati</taxon>
        <taxon>Pseudomonadota</taxon>
        <taxon>Gammaproteobacteria</taxon>
        <taxon>Alteromonadales</taxon>
        <taxon>Ferrimonadaceae</taxon>
        <taxon>Ferrimonas</taxon>
    </lineage>
</organism>
<dbReference type="Gene3D" id="3.40.50.11420">
    <property type="match status" value="1"/>
</dbReference>
<dbReference type="Pfam" id="PF01926">
    <property type="entry name" value="MMR_HSR1"/>
    <property type="match status" value="1"/>
</dbReference>
<dbReference type="Proteomes" id="UP001499988">
    <property type="component" value="Unassembled WGS sequence"/>
</dbReference>
<dbReference type="InterPro" id="IPR040644">
    <property type="entry name" value="HydF_tetramer"/>
</dbReference>
<dbReference type="CDD" id="cd00880">
    <property type="entry name" value="Era_like"/>
    <property type="match status" value="1"/>
</dbReference>